<feature type="compositionally biased region" description="Basic and acidic residues" evidence="1">
    <location>
        <begin position="322"/>
        <end position="337"/>
    </location>
</feature>
<keyword evidence="2" id="KW-0812">Transmembrane</keyword>
<evidence type="ECO:0000256" key="2">
    <source>
        <dbReference type="SAM" id="Phobius"/>
    </source>
</evidence>
<dbReference type="AlphaFoldDB" id="A0A1E3NJJ7"/>
<feature type="signal peptide" evidence="3">
    <location>
        <begin position="1"/>
        <end position="18"/>
    </location>
</feature>
<name>A0A1E3NJJ7_9ASCO</name>
<feature type="region of interest" description="Disordered" evidence="1">
    <location>
        <begin position="268"/>
        <end position="337"/>
    </location>
</feature>
<keyword evidence="3" id="KW-0732">Signal</keyword>
<evidence type="ECO:0000256" key="3">
    <source>
        <dbReference type="SAM" id="SignalP"/>
    </source>
</evidence>
<evidence type="ECO:0000256" key="1">
    <source>
        <dbReference type="SAM" id="MobiDB-lite"/>
    </source>
</evidence>
<evidence type="ECO:0000313" key="4">
    <source>
        <dbReference type="EMBL" id="ODQ46317.1"/>
    </source>
</evidence>
<dbReference type="GeneID" id="30180875"/>
<keyword evidence="5" id="KW-1185">Reference proteome</keyword>
<dbReference type="RefSeq" id="XP_019017430.1">
    <property type="nucleotide sequence ID" value="XM_019164188.1"/>
</dbReference>
<proteinExistence type="predicted"/>
<feature type="compositionally biased region" description="Basic and acidic residues" evidence="1">
    <location>
        <begin position="283"/>
        <end position="292"/>
    </location>
</feature>
<organism evidence="4 5">
    <name type="scientific">Pichia membranifaciens NRRL Y-2026</name>
    <dbReference type="NCBI Taxonomy" id="763406"/>
    <lineage>
        <taxon>Eukaryota</taxon>
        <taxon>Fungi</taxon>
        <taxon>Dikarya</taxon>
        <taxon>Ascomycota</taxon>
        <taxon>Saccharomycotina</taxon>
        <taxon>Pichiomycetes</taxon>
        <taxon>Pichiales</taxon>
        <taxon>Pichiaceae</taxon>
        <taxon>Pichia</taxon>
    </lineage>
</organism>
<accession>A0A1E3NJJ7</accession>
<dbReference type="OrthoDB" id="3995925at2759"/>
<feature type="compositionally biased region" description="Acidic residues" evidence="1">
    <location>
        <begin position="170"/>
        <end position="180"/>
    </location>
</feature>
<protein>
    <submittedName>
        <fullName evidence="4">Uncharacterized protein</fullName>
    </submittedName>
</protein>
<dbReference type="EMBL" id="KV454003">
    <property type="protein sequence ID" value="ODQ46317.1"/>
    <property type="molecule type" value="Genomic_DNA"/>
</dbReference>
<keyword evidence="2" id="KW-1133">Transmembrane helix</keyword>
<feature type="transmembrane region" description="Helical" evidence="2">
    <location>
        <begin position="473"/>
        <end position="492"/>
    </location>
</feature>
<evidence type="ECO:0000313" key="5">
    <source>
        <dbReference type="Proteomes" id="UP000094455"/>
    </source>
</evidence>
<keyword evidence="2" id="KW-0472">Membrane</keyword>
<feature type="region of interest" description="Disordered" evidence="1">
    <location>
        <begin position="154"/>
        <end position="186"/>
    </location>
</feature>
<gene>
    <name evidence="4" type="ORF">PICMEDRAFT_72395</name>
</gene>
<sequence>MKFLNYLFLSEFIIPALSLIIAKQPNELGSANRDELSHATAHGIFKSILNNREFGSTFVKFSEWESPSGEIYVVPSTEEDADIASAALGLGYRFIKNDNTVVQSSDISNVVKIEEKNISAAGFPFGWLKHDDSPTADDFFPFGSKKFMMIGVNKSSADEQGTEKSVSKEEAEEDDEDDDGGTSSGNENISNFGLFHWFEDEDDCNADGKTNKLFDTDHFLFVGVGSIDVEPKIEKRDLETSTLILTIYTTTTVTSVHGVTITQTADATTTHNEKWVPTPTTDSHNDEIDGHYTEGGNDESSQPATSTDHEPFTFTTPVTTHEQWENPHTESDVVSTTEHEILTNTWTSDIITSTHNVEEKPTETLADYTNKTSVWTSPESWNSYPFSTTETEHVEEPTTLHLTFENTTIPVTSTFAHPSSRFSSFKQFHTTSSFNNTLSSKSSKGSDESIYTRTKVTNASRMTTSENLAHSQGGYWASLFGLILAVFSGVILI</sequence>
<feature type="chain" id="PRO_5009133405" evidence="3">
    <location>
        <begin position="19"/>
        <end position="493"/>
    </location>
</feature>
<dbReference type="Proteomes" id="UP000094455">
    <property type="component" value="Unassembled WGS sequence"/>
</dbReference>
<reference evidence="4 5" key="1">
    <citation type="journal article" date="2016" name="Proc. Natl. Acad. Sci. U.S.A.">
        <title>Comparative genomics of biotechnologically important yeasts.</title>
        <authorList>
            <person name="Riley R."/>
            <person name="Haridas S."/>
            <person name="Wolfe K.H."/>
            <person name="Lopes M.R."/>
            <person name="Hittinger C.T."/>
            <person name="Goeker M."/>
            <person name="Salamov A.A."/>
            <person name="Wisecaver J.H."/>
            <person name="Long T.M."/>
            <person name="Calvey C.H."/>
            <person name="Aerts A.L."/>
            <person name="Barry K.W."/>
            <person name="Choi C."/>
            <person name="Clum A."/>
            <person name="Coughlan A.Y."/>
            <person name="Deshpande S."/>
            <person name="Douglass A.P."/>
            <person name="Hanson S.J."/>
            <person name="Klenk H.-P."/>
            <person name="LaButti K.M."/>
            <person name="Lapidus A."/>
            <person name="Lindquist E.A."/>
            <person name="Lipzen A.M."/>
            <person name="Meier-Kolthoff J.P."/>
            <person name="Ohm R.A."/>
            <person name="Otillar R.P."/>
            <person name="Pangilinan J.L."/>
            <person name="Peng Y."/>
            <person name="Rokas A."/>
            <person name="Rosa C.A."/>
            <person name="Scheuner C."/>
            <person name="Sibirny A.A."/>
            <person name="Slot J.C."/>
            <person name="Stielow J.B."/>
            <person name="Sun H."/>
            <person name="Kurtzman C.P."/>
            <person name="Blackwell M."/>
            <person name="Grigoriev I.V."/>
            <person name="Jeffries T.W."/>
        </authorList>
    </citation>
    <scope>NUCLEOTIDE SEQUENCE [LARGE SCALE GENOMIC DNA]</scope>
    <source>
        <strain evidence="4 5">NRRL Y-2026</strain>
    </source>
</reference>